<dbReference type="OrthoDB" id="610608at2759"/>
<dbReference type="AlphaFoldDB" id="A0A2V3IEW6"/>
<keyword evidence="1" id="KW-1133">Transmembrane helix</keyword>
<sequence length="84" mass="9446">MFCIEMEVANFRRVLQVSRVRKQLMAAGGFGLVGVIVSHIFVMDPLKIAMRLPLKLPTPLAVPLITRPDLPESNEFYVADFSDE</sequence>
<keyword evidence="1" id="KW-0472">Membrane</keyword>
<evidence type="ECO:0000313" key="3">
    <source>
        <dbReference type="Proteomes" id="UP000247409"/>
    </source>
</evidence>
<gene>
    <name evidence="2" type="ORF">BWQ96_09657</name>
</gene>
<dbReference type="Proteomes" id="UP000247409">
    <property type="component" value="Unassembled WGS sequence"/>
</dbReference>
<keyword evidence="3" id="KW-1185">Reference proteome</keyword>
<reference evidence="2 3" key="1">
    <citation type="journal article" date="2018" name="Mol. Biol. Evol.">
        <title>Analysis of the draft genome of the red seaweed Gracilariopsis chorda provides insights into genome size evolution in Rhodophyta.</title>
        <authorList>
            <person name="Lee J."/>
            <person name="Yang E.C."/>
            <person name="Graf L."/>
            <person name="Yang J.H."/>
            <person name="Qiu H."/>
            <person name="Zel Zion U."/>
            <person name="Chan C.X."/>
            <person name="Stephens T.G."/>
            <person name="Weber A.P.M."/>
            <person name="Boo G.H."/>
            <person name="Boo S.M."/>
            <person name="Kim K.M."/>
            <person name="Shin Y."/>
            <person name="Jung M."/>
            <person name="Lee S.J."/>
            <person name="Yim H.S."/>
            <person name="Lee J.H."/>
            <person name="Bhattacharya D."/>
            <person name="Yoon H.S."/>
        </authorList>
    </citation>
    <scope>NUCLEOTIDE SEQUENCE [LARGE SCALE GENOMIC DNA]</scope>
    <source>
        <strain evidence="2 3">SKKU-2015</strain>
        <tissue evidence="2">Whole body</tissue>
    </source>
</reference>
<protein>
    <submittedName>
        <fullName evidence="2">Uncharacterized protein</fullName>
    </submittedName>
</protein>
<evidence type="ECO:0000313" key="2">
    <source>
        <dbReference type="EMBL" id="PXF40626.1"/>
    </source>
</evidence>
<proteinExistence type="predicted"/>
<dbReference type="EMBL" id="NBIV01000276">
    <property type="protein sequence ID" value="PXF40626.1"/>
    <property type="molecule type" value="Genomic_DNA"/>
</dbReference>
<comment type="caution">
    <text evidence="2">The sequence shown here is derived from an EMBL/GenBank/DDBJ whole genome shotgun (WGS) entry which is preliminary data.</text>
</comment>
<feature type="transmembrane region" description="Helical" evidence="1">
    <location>
        <begin position="24"/>
        <end position="42"/>
    </location>
</feature>
<keyword evidence="1" id="KW-0812">Transmembrane</keyword>
<evidence type="ECO:0000256" key="1">
    <source>
        <dbReference type="SAM" id="Phobius"/>
    </source>
</evidence>
<accession>A0A2V3IEW6</accession>
<organism evidence="2 3">
    <name type="scientific">Gracilariopsis chorda</name>
    <dbReference type="NCBI Taxonomy" id="448386"/>
    <lineage>
        <taxon>Eukaryota</taxon>
        <taxon>Rhodophyta</taxon>
        <taxon>Florideophyceae</taxon>
        <taxon>Rhodymeniophycidae</taxon>
        <taxon>Gracilariales</taxon>
        <taxon>Gracilariaceae</taxon>
        <taxon>Gracilariopsis</taxon>
    </lineage>
</organism>
<name>A0A2V3IEW6_9FLOR</name>